<feature type="region of interest" description="Disordered" evidence="1">
    <location>
        <begin position="147"/>
        <end position="170"/>
    </location>
</feature>
<protein>
    <submittedName>
        <fullName evidence="2">Uncharacterized protein</fullName>
    </submittedName>
</protein>
<reference evidence="2 3" key="1">
    <citation type="submission" date="2016-06" db="EMBL/GenBank/DDBJ databases">
        <title>Genome sequence of Clostridium acetireducens DSM 10703.</title>
        <authorList>
            <person name="Poehlein A."/>
            <person name="Fluechter S."/>
            <person name="Duerre P."/>
            <person name="Daniel R."/>
        </authorList>
    </citation>
    <scope>NUCLEOTIDE SEQUENCE [LARGE SCALE GENOMIC DNA]</scope>
    <source>
        <strain evidence="2 3">DSM 10703</strain>
    </source>
</reference>
<dbReference type="OrthoDB" id="1885173at2"/>
<sequence>MTKMSDEDIIEQIVLLENINMANISKPMVQKAKKKVIGAINYLGKVIGKNPEIKEPDVKNIWNLIEEKRNELMGTSREELDNRIVEVLKKKAKLTYEEPPYDMLSAKIIDEAGEALKIDKNLTPAQKADSIHRRFYERMLANTQKYLKKQDKKAAKKNRKSIRRQLKNYE</sequence>
<evidence type="ECO:0000256" key="1">
    <source>
        <dbReference type="SAM" id="MobiDB-lite"/>
    </source>
</evidence>
<dbReference type="AlphaFoldDB" id="A0A1E8F1I4"/>
<name>A0A1E8F1I4_9CLOT</name>
<evidence type="ECO:0000313" key="2">
    <source>
        <dbReference type="EMBL" id="OFI07046.1"/>
    </source>
</evidence>
<dbReference type="Proteomes" id="UP000175744">
    <property type="component" value="Unassembled WGS sequence"/>
</dbReference>
<gene>
    <name evidence="2" type="ORF">CLOACE_04510</name>
</gene>
<proteinExistence type="predicted"/>
<evidence type="ECO:0000313" key="3">
    <source>
        <dbReference type="Proteomes" id="UP000175744"/>
    </source>
</evidence>
<feature type="compositionally biased region" description="Basic residues" evidence="1">
    <location>
        <begin position="154"/>
        <end position="170"/>
    </location>
</feature>
<dbReference type="STRING" id="1121290.CLAOCE_04510"/>
<organism evidence="2 3">
    <name type="scientific">Clostridium acetireducens DSM 10703</name>
    <dbReference type="NCBI Taxonomy" id="1121290"/>
    <lineage>
        <taxon>Bacteria</taxon>
        <taxon>Bacillati</taxon>
        <taxon>Bacillota</taxon>
        <taxon>Clostridia</taxon>
        <taxon>Eubacteriales</taxon>
        <taxon>Clostridiaceae</taxon>
        <taxon>Clostridium</taxon>
    </lineage>
</organism>
<keyword evidence="3" id="KW-1185">Reference proteome</keyword>
<dbReference type="EMBL" id="LZFO01000005">
    <property type="protein sequence ID" value="OFI07046.1"/>
    <property type="molecule type" value="Genomic_DNA"/>
</dbReference>
<comment type="caution">
    <text evidence="2">The sequence shown here is derived from an EMBL/GenBank/DDBJ whole genome shotgun (WGS) entry which is preliminary data.</text>
</comment>
<accession>A0A1E8F1I4</accession>